<dbReference type="AlphaFoldDB" id="A0A9X4RN26"/>
<proteinExistence type="inferred from homology"/>
<dbReference type="Proteomes" id="UP001154240">
    <property type="component" value="Unassembled WGS sequence"/>
</dbReference>
<evidence type="ECO:0000313" key="4">
    <source>
        <dbReference type="Proteomes" id="UP001154240"/>
    </source>
</evidence>
<name>A0A9X4RN26_9BACT</name>
<protein>
    <submittedName>
        <fullName evidence="3">Type II toxin-antitoxin system RelE/ParE family toxin</fullName>
    </submittedName>
</protein>
<keyword evidence="2" id="KW-1277">Toxin-antitoxin system</keyword>
<reference evidence="3" key="1">
    <citation type="journal article" date="2022" name="bioRxiv">
        <title>Thiovibrio frasassiensisgen. nov., sp. nov., an autotrophic, elemental sulfur disproportionating bacterium isolated from sulfidic karst sediment, and proposal of Thiovibrionaceae fam. nov.</title>
        <authorList>
            <person name="Aronson H."/>
            <person name="Thomas C."/>
            <person name="Bhattacharyya M."/>
            <person name="Eckstein S."/>
            <person name="Jensen S."/>
            <person name="Barco R."/>
            <person name="Macalady J."/>
            <person name="Amend J."/>
        </authorList>
    </citation>
    <scope>NUCLEOTIDE SEQUENCE</scope>
    <source>
        <strain evidence="3">RS19-109</strain>
    </source>
</reference>
<evidence type="ECO:0000256" key="1">
    <source>
        <dbReference type="ARBA" id="ARBA00006226"/>
    </source>
</evidence>
<organism evidence="3 4">
    <name type="scientific">Thiovibrio frasassiensis</name>
    <dbReference type="NCBI Taxonomy" id="2984131"/>
    <lineage>
        <taxon>Bacteria</taxon>
        <taxon>Pseudomonadati</taxon>
        <taxon>Thermodesulfobacteriota</taxon>
        <taxon>Desulfobulbia</taxon>
        <taxon>Desulfobulbales</taxon>
        <taxon>Thiovibrionaceae</taxon>
        <taxon>Thiovibrio</taxon>
    </lineage>
</organism>
<sequence>MTSYRLRFHKLALAEWHKVDGSLREPLKKKLTERLKNPRIPSAALSGMPDYYKIKLRSAGYRLVYRVDDDVVFVTVITVGKRDKQTVYETAQSRINNNP</sequence>
<dbReference type="SUPFAM" id="SSF143011">
    <property type="entry name" value="RelE-like"/>
    <property type="match status" value="1"/>
</dbReference>
<comment type="similarity">
    <text evidence="1">Belongs to the RelE toxin family.</text>
</comment>
<accession>A0A9X4RN26</accession>
<dbReference type="NCBIfam" id="TIGR02385">
    <property type="entry name" value="RelE_StbE"/>
    <property type="match status" value="1"/>
</dbReference>
<reference evidence="3" key="2">
    <citation type="submission" date="2022-10" db="EMBL/GenBank/DDBJ databases">
        <authorList>
            <person name="Aronson H.S."/>
        </authorList>
    </citation>
    <scope>NUCLEOTIDE SEQUENCE</scope>
    <source>
        <strain evidence="3">RS19-109</strain>
    </source>
</reference>
<evidence type="ECO:0000313" key="3">
    <source>
        <dbReference type="EMBL" id="MDG4476855.1"/>
    </source>
</evidence>
<dbReference type="RefSeq" id="WP_307633820.1">
    <property type="nucleotide sequence ID" value="NZ_JAPHEH010000001.1"/>
</dbReference>
<keyword evidence="4" id="KW-1185">Reference proteome</keyword>
<dbReference type="PANTHER" id="PTHR35601">
    <property type="entry name" value="TOXIN RELE"/>
    <property type="match status" value="1"/>
</dbReference>
<comment type="caution">
    <text evidence="3">The sequence shown here is derived from an EMBL/GenBank/DDBJ whole genome shotgun (WGS) entry which is preliminary data.</text>
</comment>
<dbReference type="EMBL" id="JAPHEH010000001">
    <property type="protein sequence ID" value="MDG4476855.1"/>
    <property type="molecule type" value="Genomic_DNA"/>
</dbReference>
<gene>
    <name evidence="3" type="ORF">OLX77_11890</name>
</gene>
<dbReference type="InterPro" id="IPR035093">
    <property type="entry name" value="RelE/ParE_toxin_dom_sf"/>
</dbReference>
<evidence type="ECO:0000256" key="2">
    <source>
        <dbReference type="ARBA" id="ARBA00022649"/>
    </source>
</evidence>
<dbReference type="Gene3D" id="3.30.2310.20">
    <property type="entry name" value="RelE-like"/>
    <property type="match status" value="1"/>
</dbReference>
<dbReference type="Pfam" id="PF05016">
    <property type="entry name" value="ParE_toxin"/>
    <property type="match status" value="1"/>
</dbReference>
<dbReference type="PANTHER" id="PTHR35601:SF1">
    <property type="entry name" value="TOXIN RELE"/>
    <property type="match status" value="1"/>
</dbReference>
<dbReference type="InterPro" id="IPR007712">
    <property type="entry name" value="RelE/ParE_toxin"/>
</dbReference>